<dbReference type="RefSeq" id="WP_088074521.1">
    <property type="nucleotide sequence ID" value="NZ_JAHQCR010000075.1"/>
</dbReference>
<dbReference type="InterPro" id="IPR011711">
    <property type="entry name" value="GntR_C"/>
</dbReference>
<dbReference type="EMBL" id="JAHQCR010000075">
    <property type="protein sequence ID" value="MBU9723364.1"/>
    <property type="molecule type" value="Genomic_DNA"/>
</dbReference>
<feature type="domain" description="HTH gntR-type" evidence="4">
    <location>
        <begin position="9"/>
        <end position="76"/>
    </location>
</feature>
<dbReference type="Proteomes" id="UP000790580">
    <property type="component" value="Unassembled WGS sequence"/>
</dbReference>
<dbReference type="CDD" id="cd07377">
    <property type="entry name" value="WHTH_GntR"/>
    <property type="match status" value="1"/>
</dbReference>
<dbReference type="PANTHER" id="PTHR43537">
    <property type="entry name" value="TRANSCRIPTIONAL REGULATOR, GNTR FAMILY"/>
    <property type="match status" value="1"/>
</dbReference>
<dbReference type="InterPro" id="IPR008920">
    <property type="entry name" value="TF_FadR/GntR_C"/>
</dbReference>
<dbReference type="InterPro" id="IPR000524">
    <property type="entry name" value="Tscrpt_reg_HTH_GntR"/>
</dbReference>
<dbReference type="Pfam" id="PF07729">
    <property type="entry name" value="FCD"/>
    <property type="match status" value="1"/>
</dbReference>
<organism evidence="5 6">
    <name type="scientific">Evansella alkalicola</name>
    <dbReference type="NCBI Taxonomy" id="745819"/>
    <lineage>
        <taxon>Bacteria</taxon>
        <taxon>Bacillati</taxon>
        <taxon>Bacillota</taxon>
        <taxon>Bacilli</taxon>
        <taxon>Bacillales</taxon>
        <taxon>Bacillaceae</taxon>
        <taxon>Evansella</taxon>
    </lineage>
</organism>
<dbReference type="Gene3D" id="1.10.10.10">
    <property type="entry name" value="Winged helix-like DNA-binding domain superfamily/Winged helix DNA-binding domain"/>
    <property type="match status" value="1"/>
</dbReference>
<dbReference type="PANTHER" id="PTHR43537:SF6">
    <property type="entry name" value="HTH-TYPE TRANSCRIPTIONAL REPRESSOR RSPR"/>
    <property type="match status" value="1"/>
</dbReference>
<dbReference type="SUPFAM" id="SSF48008">
    <property type="entry name" value="GntR ligand-binding domain-like"/>
    <property type="match status" value="1"/>
</dbReference>
<keyword evidence="3" id="KW-0804">Transcription</keyword>
<evidence type="ECO:0000256" key="2">
    <source>
        <dbReference type="ARBA" id="ARBA00023125"/>
    </source>
</evidence>
<dbReference type="Gene3D" id="1.20.120.530">
    <property type="entry name" value="GntR ligand-binding domain-like"/>
    <property type="match status" value="1"/>
</dbReference>
<dbReference type="InterPro" id="IPR036388">
    <property type="entry name" value="WH-like_DNA-bd_sf"/>
</dbReference>
<dbReference type="SUPFAM" id="SSF46785">
    <property type="entry name" value="Winged helix' DNA-binding domain"/>
    <property type="match status" value="1"/>
</dbReference>
<reference evidence="5 6" key="1">
    <citation type="submission" date="2021-06" db="EMBL/GenBank/DDBJ databases">
        <title>Bacillus sp. RD4P76, an endophyte from a halophyte.</title>
        <authorList>
            <person name="Sun J.-Q."/>
        </authorList>
    </citation>
    <scope>NUCLEOTIDE SEQUENCE [LARGE SCALE GENOMIC DNA]</scope>
    <source>
        <strain evidence="5 6">JCM 17098</strain>
    </source>
</reference>
<keyword evidence="2" id="KW-0238">DNA-binding</keyword>
<accession>A0ABS6JXQ4</accession>
<keyword evidence="1" id="KW-0805">Transcription regulation</keyword>
<dbReference type="InterPro" id="IPR036390">
    <property type="entry name" value="WH_DNA-bd_sf"/>
</dbReference>
<protein>
    <submittedName>
        <fullName evidence="5">GntR family transcriptional regulator</fullName>
    </submittedName>
</protein>
<sequence length="224" mass="26648">MNARIEPKESIREFVYRKIRNQIINWELKPGQKLSEKEISDTLSVSRTPVREAFIHLSQEELLHIYPQIGTVVSKINISQVEEARFIRVHIERAIVKNLCKGVSEDFIFNMESNLMMQSLCVEKNSNRRIFELDEEYHKLFYQEDKKLRTWLFVRKMNGNFDRLRALRLASDTNWEQIVQHHQEIFKRILAKDPIGADKIMTEHLELVNLEKGDIASKFPEYFI</sequence>
<evidence type="ECO:0000313" key="5">
    <source>
        <dbReference type="EMBL" id="MBU9723364.1"/>
    </source>
</evidence>
<comment type="caution">
    <text evidence="5">The sequence shown here is derived from an EMBL/GenBank/DDBJ whole genome shotgun (WGS) entry which is preliminary data.</text>
</comment>
<name>A0ABS6JXQ4_9BACI</name>
<dbReference type="SMART" id="SM00345">
    <property type="entry name" value="HTH_GNTR"/>
    <property type="match status" value="1"/>
</dbReference>
<proteinExistence type="predicted"/>
<evidence type="ECO:0000256" key="3">
    <source>
        <dbReference type="ARBA" id="ARBA00023163"/>
    </source>
</evidence>
<evidence type="ECO:0000313" key="6">
    <source>
        <dbReference type="Proteomes" id="UP000790580"/>
    </source>
</evidence>
<evidence type="ECO:0000259" key="4">
    <source>
        <dbReference type="PROSITE" id="PS50949"/>
    </source>
</evidence>
<dbReference type="PROSITE" id="PS50949">
    <property type="entry name" value="HTH_GNTR"/>
    <property type="match status" value="1"/>
</dbReference>
<dbReference type="Pfam" id="PF00392">
    <property type="entry name" value="GntR"/>
    <property type="match status" value="1"/>
</dbReference>
<keyword evidence="6" id="KW-1185">Reference proteome</keyword>
<gene>
    <name evidence="5" type="ORF">KS407_18255</name>
</gene>
<evidence type="ECO:0000256" key="1">
    <source>
        <dbReference type="ARBA" id="ARBA00023015"/>
    </source>
</evidence>